<keyword evidence="1" id="KW-1133">Transmembrane helix</keyword>
<keyword evidence="1" id="KW-0812">Transmembrane</keyword>
<comment type="caution">
    <text evidence="2">The sequence shown here is derived from an EMBL/GenBank/DDBJ whole genome shotgun (WGS) entry which is preliminary data.</text>
</comment>
<proteinExistence type="predicted"/>
<dbReference type="EMBL" id="PFMC01000027">
    <property type="protein sequence ID" value="PIY95215.1"/>
    <property type="molecule type" value="Genomic_DNA"/>
</dbReference>
<reference evidence="3" key="1">
    <citation type="submission" date="2017-09" db="EMBL/GenBank/DDBJ databases">
        <title>Depth-based differentiation of microbial function through sediment-hosted aquifers and enrichment of novel symbionts in the deep terrestrial subsurface.</title>
        <authorList>
            <person name="Probst A.J."/>
            <person name="Ladd B."/>
            <person name="Jarett J.K."/>
            <person name="Geller-Mcgrath D.E."/>
            <person name="Sieber C.M.K."/>
            <person name="Emerson J.B."/>
            <person name="Anantharaman K."/>
            <person name="Thomas B.C."/>
            <person name="Malmstrom R."/>
            <person name="Stieglmeier M."/>
            <person name="Klingl A."/>
            <person name="Woyke T."/>
            <person name="Ryan C.M."/>
            <person name="Banfield J.F."/>
        </authorList>
    </citation>
    <scope>NUCLEOTIDE SEQUENCE [LARGE SCALE GENOMIC DNA]</scope>
</reference>
<feature type="transmembrane region" description="Helical" evidence="1">
    <location>
        <begin position="7"/>
        <end position="28"/>
    </location>
</feature>
<sequence length="129" mass="14618">MSIKKYLFFLAVFTIIAWILWAMVITYIDPSTSSSLARSLFYITFFFSLLGTFTIIGYLLRVMAAHQEPTKFRINISLRQGTLFALLINISLALKAADKLSWVTILIALVILSLIEFLFLSISTKKING</sequence>
<protein>
    <submittedName>
        <fullName evidence="2">Uncharacterized protein</fullName>
    </submittedName>
</protein>
<dbReference type="AlphaFoldDB" id="A0A2M7REM3"/>
<feature type="transmembrane region" description="Helical" evidence="1">
    <location>
        <begin position="40"/>
        <end position="60"/>
    </location>
</feature>
<gene>
    <name evidence="2" type="ORF">COY67_01150</name>
</gene>
<accession>A0A2M7REM3</accession>
<dbReference type="Proteomes" id="UP000228689">
    <property type="component" value="Unassembled WGS sequence"/>
</dbReference>
<keyword evidence="1" id="KW-0472">Membrane</keyword>
<evidence type="ECO:0000313" key="3">
    <source>
        <dbReference type="Proteomes" id="UP000228689"/>
    </source>
</evidence>
<evidence type="ECO:0000313" key="2">
    <source>
        <dbReference type="EMBL" id="PIY95215.1"/>
    </source>
</evidence>
<feature type="transmembrane region" description="Helical" evidence="1">
    <location>
        <begin position="100"/>
        <end position="120"/>
    </location>
</feature>
<organism evidence="2 3">
    <name type="scientific">Candidatus Komeilibacteria bacterium CG_4_10_14_0_8_um_filter_37_78</name>
    <dbReference type="NCBI Taxonomy" id="1974471"/>
    <lineage>
        <taxon>Bacteria</taxon>
        <taxon>Candidatus Komeiliibacteriota</taxon>
    </lineage>
</organism>
<evidence type="ECO:0000256" key="1">
    <source>
        <dbReference type="SAM" id="Phobius"/>
    </source>
</evidence>
<feature type="transmembrane region" description="Helical" evidence="1">
    <location>
        <begin position="72"/>
        <end position="94"/>
    </location>
</feature>
<name>A0A2M7REM3_9BACT</name>